<feature type="region of interest" description="Disordered" evidence="1">
    <location>
        <begin position="185"/>
        <end position="208"/>
    </location>
</feature>
<evidence type="ECO:0000259" key="2">
    <source>
        <dbReference type="PROSITE" id="PS50030"/>
    </source>
</evidence>
<accession>A0A098VQH6</accession>
<dbReference type="HOGENOM" id="CLU_641056_0_0_1"/>
<dbReference type="AlphaFoldDB" id="A0A098VQH6"/>
<dbReference type="RefSeq" id="XP_013236397.1">
    <property type="nucleotide sequence ID" value="XM_013380943.1"/>
</dbReference>
<dbReference type="SUPFAM" id="SSF46934">
    <property type="entry name" value="UBA-like"/>
    <property type="match status" value="1"/>
</dbReference>
<feature type="region of interest" description="Disordered" evidence="1">
    <location>
        <begin position="77"/>
        <end position="130"/>
    </location>
</feature>
<dbReference type="OrthoDB" id="10266696at2759"/>
<dbReference type="GeneID" id="25261155"/>
<evidence type="ECO:0000313" key="3">
    <source>
        <dbReference type="EMBL" id="KGG49961.1"/>
    </source>
</evidence>
<name>A0A098VQH6_9MICR</name>
<dbReference type="InterPro" id="IPR015940">
    <property type="entry name" value="UBA"/>
</dbReference>
<protein>
    <recommendedName>
        <fullName evidence="2">UBA domain-containing protein</fullName>
    </recommendedName>
</protein>
<feature type="domain" description="UBA" evidence="2">
    <location>
        <begin position="28"/>
        <end position="74"/>
    </location>
</feature>
<gene>
    <name evidence="3" type="ORF">DI09_99p60</name>
</gene>
<evidence type="ECO:0000256" key="1">
    <source>
        <dbReference type="SAM" id="MobiDB-lite"/>
    </source>
</evidence>
<dbReference type="EMBL" id="JMKJ01000611">
    <property type="protein sequence ID" value="KGG49961.1"/>
    <property type="molecule type" value="Genomic_DNA"/>
</dbReference>
<feature type="compositionally biased region" description="Polar residues" evidence="1">
    <location>
        <begin position="383"/>
        <end position="410"/>
    </location>
</feature>
<organism evidence="3 4">
    <name type="scientific">Mitosporidium daphniae</name>
    <dbReference type="NCBI Taxonomy" id="1485682"/>
    <lineage>
        <taxon>Eukaryota</taxon>
        <taxon>Fungi</taxon>
        <taxon>Fungi incertae sedis</taxon>
        <taxon>Microsporidia</taxon>
        <taxon>Mitosporidium</taxon>
    </lineage>
</organism>
<dbReference type="Gene3D" id="1.10.8.10">
    <property type="entry name" value="DNA helicase RuvA subunit, C-terminal domain"/>
    <property type="match status" value="1"/>
</dbReference>
<dbReference type="VEuPathDB" id="MicrosporidiaDB:DI09_99p60"/>
<proteinExistence type="predicted"/>
<dbReference type="Proteomes" id="UP000029725">
    <property type="component" value="Unassembled WGS sequence"/>
</dbReference>
<reference evidence="3 4" key="1">
    <citation type="submission" date="2014-04" db="EMBL/GenBank/DDBJ databases">
        <title>A new species of microsporidia sheds light on the evolution of extreme parasitism.</title>
        <authorList>
            <person name="Haag K.L."/>
            <person name="James T.Y."/>
            <person name="Larsson R."/>
            <person name="Schaer T.M."/>
            <person name="Refardt D."/>
            <person name="Pombert J.-F."/>
            <person name="Ebert D."/>
        </authorList>
    </citation>
    <scope>NUCLEOTIDE SEQUENCE [LARGE SCALE GENOMIC DNA]</scope>
    <source>
        <strain evidence="3 4">UGP3</strain>
        <tissue evidence="3">Spores</tissue>
    </source>
</reference>
<dbReference type="PROSITE" id="PS50030">
    <property type="entry name" value="UBA"/>
    <property type="match status" value="1"/>
</dbReference>
<feature type="region of interest" description="Disordered" evidence="1">
    <location>
        <begin position="381"/>
        <end position="414"/>
    </location>
</feature>
<keyword evidence="4" id="KW-1185">Reference proteome</keyword>
<sequence length="428" mass="46799">MEEYIRSKYERKMFQEDLPLRTSACFPSESEDLINGSLLTSLLEMGFGDKNRCADALLTSNGDISVAIEILSTSTGIPVNGDPKEASKRGTPNATAMPAKSTYTPPGELLAGSPLLKSPPPERTSSGSMENEKLEEFIRTLEGMGFKNRNVRNPNNLADSYLGSVLIYNSFNLEATINELVEGEMQKTQAPAPKEPQPAKPNTESGLIVPIRRSNVPVSQSASSQGSLQWRSNFGEGENILGRSSKSGLEYPRIEEFSDFISSSAKKSGELGLSPTENVDIFSAHGMGKSKDLGSFSVEKETPYKMTKDSKPIPIRASELHRDKSPNLLKLPQWECSSVCEIQKTSNLCESNVICNVDEGLHSTETLNEDRLIFQHFEHSGRSKYSSPNIDANGGRTQASANNSQATISDSAKRDTCEEDPFAELINL</sequence>
<evidence type="ECO:0000313" key="4">
    <source>
        <dbReference type="Proteomes" id="UP000029725"/>
    </source>
</evidence>
<comment type="caution">
    <text evidence="3">The sequence shown here is derived from an EMBL/GenBank/DDBJ whole genome shotgun (WGS) entry which is preliminary data.</text>
</comment>
<dbReference type="InterPro" id="IPR009060">
    <property type="entry name" value="UBA-like_sf"/>
</dbReference>